<dbReference type="AlphaFoldDB" id="A0A2V2ZRF4"/>
<dbReference type="SUPFAM" id="SSF55347">
    <property type="entry name" value="Glyceraldehyde-3-phosphate dehydrogenase-like, C-terminal domain"/>
    <property type="match status" value="1"/>
</dbReference>
<comment type="caution">
    <text evidence="4">The sequence shown here is derived from an EMBL/GenBank/DDBJ whole genome shotgun (WGS) entry which is preliminary data.</text>
</comment>
<dbReference type="EMBL" id="QGTW01000014">
    <property type="protein sequence ID" value="PWW20710.1"/>
    <property type="molecule type" value="Genomic_DNA"/>
</dbReference>
<protein>
    <submittedName>
        <fullName evidence="4">Putative dehydrogenase</fullName>
    </submittedName>
</protein>
<feature type="domain" description="Gfo/Idh/MocA-like oxidoreductase N-terminal" evidence="2">
    <location>
        <begin position="6"/>
        <end position="121"/>
    </location>
</feature>
<dbReference type="Proteomes" id="UP000247150">
    <property type="component" value="Unassembled WGS sequence"/>
</dbReference>
<organism evidence="4 5">
    <name type="scientific">Cytobacillus oceanisediminis</name>
    <dbReference type="NCBI Taxonomy" id="665099"/>
    <lineage>
        <taxon>Bacteria</taxon>
        <taxon>Bacillati</taxon>
        <taxon>Bacillota</taxon>
        <taxon>Bacilli</taxon>
        <taxon>Bacillales</taxon>
        <taxon>Bacillaceae</taxon>
        <taxon>Cytobacillus</taxon>
    </lineage>
</organism>
<dbReference type="Pfam" id="PF01408">
    <property type="entry name" value="GFO_IDH_MocA"/>
    <property type="match status" value="1"/>
</dbReference>
<dbReference type="GO" id="GO:0000166">
    <property type="term" value="F:nucleotide binding"/>
    <property type="evidence" value="ECO:0007669"/>
    <property type="project" value="InterPro"/>
</dbReference>
<dbReference type="Gene3D" id="3.30.360.10">
    <property type="entry name" value="Dihydrodipicolinate Reductase, domain 2"/>
    <property type="match status" value="1"/>
</dbReference>
<dbReference type="PANTHER" id="PTHR43249">
    <property type="entry name" value="UDP-N-ACETYL-2-AMINO-2-DEOXY-D-GLUCURONATE OXIDASE"/>
    <property type="match status" value="1"/>
</dbReference>
<evidence type="ECO:0000259" key="2">
    <source>
        <dbReference type="Pfam" id="PF01408"/>
    </source>
</evidence>
<dbReference type="SUPFAM" id="SSF51735">
    <property type="entry name" value="NAD(P)-binding Rossmann-fold domains"/>
    <property type="match status" value="1"/>
</dbReference>
<sequence>MSEKVKFGLIGMGAIGERILRQFQQHEEFEIAALCDRNVKRLNNFKVELPDTAMYTDHLDMLQDETIELIYLGVPPKFHHSIAMDIIRRGKNLLCEKPLANSVEEAKEMVEAAERANIVHAMNFPMVYSQAFQVFKEKIQSRELGKIQKVELHLQFTQWPRAWQKNEWISSREQGGFIREVAPHFIQMIQDLFGEMGDINSFVQYPEDELLSETSFISSMKLPGDIPVLFNGIAGIGQKEHLSFKVFGDKGTLDLVNWGILSQSTAADNGEIIPLESSETSSLAGELLKAIKGDSGKLVSFKEGYRVQKVLEELIKEN</sequence>
<evidence type="ECO:0000313" key="4">
    <source>
        <dbReference type="EMBL" id="PWW20710.1"/>
    </source>
</evidence>
<reference evidence="4 5" key="1">
    <citation type="submission" date="2018-05" db="EMBL/GenBank/DDBJ databases">
        <title>Freshwater and sediment microbial communities from various areas in North America, analyzing microbe dynamics in response to fracking.</title>
        <authorList>
            <person name="Lamendella R."/>
        </authorList>
    </citation>
    <scope>NUCLEOTIDE SEQUENCE [LARGE SCALE GENOMIC DNA]</scope>
    <source>
        <strain evidence="4 5">15_TX</strain>
    </source>
</reference>
<dbReference type="Gene3D" id="3.40.50.720">
    <property type="entry name" value="NAD(P)-binding Rossmann-like Domain"/>
    <property type="match status" value="1"/>
</dbReference>
<dbReference type="Pfam" id="PF02894">
    <property type="entry name" value="GFO_IDH_MocA_C"/>
    <property type="match status" value="1"/>
</dbReference>
<name>A0A2V2ZRF4_9BACI</name>
<dbReference type="RefSeq" id="WP_258309684.1">
    <property type="nucleotide sequence ID" value="NZ_QGTW01000014.1"/>
</dbReference>
<gene>
    <name evidence="4" type="ORF">DFO73_1141</name>
</gene>
<evidence type="ECO:0000313" key="5">
    <source>
        <dbReference type="Proteomes" id="UP000247150"/>
    </source>
</evidence>
<proteinExistence type="inferred from homology"/>
<accession>A0A2V2ZRF4</accession>
<dbReference type="InterPro" id="IPR036291">
    <property type="entry name" value="NAD(P)-bd_dom_sf"/>
</dbReference>
<dbReference type="InterPro" id="IPR052515">
    <property type="entry name" value="Gfo/Idh/MocA_Oxidoreductase"/>
</dbReference>
<comment type="similarity">
    <text evidence="1">Belongs to the Gfo/Idh/MocA family.</text>
</comment>
<evidence type="ECO:0000256" key="1">
    <source>
        <dbReference type="ARBA" id="ARBA00010928"/>
    </source>
</evidence>
<dbReference type="InterPro" id="IPR000683">
    <property type="entry name" value="Gfo/Idh/MocA-like_OxRdtase_N"/>
</dbReference>
<feature type="domain" description="Gfo/Idh/MocA-like oxidoreductase C-terminal" evidence="3">
    <location>
        <begin position="136"/>
        <end position="312"/>
    </location>
</feature>
<evidence type="ECO:0000259" key="3">
    <source>
        <dbReference type="Pfam" id="PF02894"/>
    </source>
</evidence>
<dbReference type="PANTHER" id="PTHR43249:SF1">
    <property type="entry name" value="D-GLUCOSIDE 3-DEHYDROGENASE"/>
    <property type="match status" value="1"/>
</dbReference>
<dbReference type="InterPro" id="IPR004104">
    <property type="entry name" value="Gfo/Idh/MocA-like_OxRdtase_C"/>
</dbReference>